<feature type="chain" id="PRO_5006433853" description="Caspase family p20 domain-containing protein" evidence="1">
    <location>
        <begin position="29"/>
        <end position="445"/>
    </location>
</feature>
<evidence type="ECO:0000313" key="3">
    <source>
        <dbReference type="EMBL" id="KRP90701.1"/>
    </source>
</evidence>
<evidence type="ECO:0000259" key="2">
    <source>
        <dbReference type="PROSITE" id="PS50208"/>
    </source>
</evidence>
<name>A0A0R3C3P9_9BRAD</name>
<evidence type="ECO:0000256" key="1">
    <source>
        <dbReference type="SAM" id="SignalP"/>
    </source>
</evidence>
<dbReference type="InterPro" id="IPR029030">
    <property type="entry name" value="Caspase-like_dom_sf"/>
</dbReference>
<comment type="caution">
    <text evidence="3">The sequence shown here is derived from an EMBL/GenBank/DDBJ whole genome shotgun (WGS) entry which is preliminary data.</text>
</comment>
<dbReference type="InterPro" id="IPR001309">
    <property type="entry name" value="Pept_C14_p20"/>
</dbReference>
<reference evidence="3 4" key="1">
    <citation type="submission" date="2015-09" db="EMBL/GenBank/DDBJ databases">
        <title>Draft Genome Sequence of the Strain BR 3267 (Bradyrhizobium yuanmingense) recommended as inoculant for cowpea in Brazil.</title>
        <authorList>
            <person name="Simoes-Araujo J.L."/>
            <person name="Zilli J.E."/>
        </authorList>
    </citation>
    <scope>NUCLEOTIDE SEQUENCE [LARGE SCALE GENOMIC DNA]</scope>
    <source>
        <strain evidence="3 4">BR3267</strain>
    </source>
</reference>
<dbReference type="GO" id="GO:0006508">
    <property type="term" value="P:proteolysis"/>
    <property type="evidence" value="ECO:0007669"/>
    <property type="project" value="InterPro"/>
</dbReference>
<dbReference type="Proteomes" id="UP000051380">
    <property type="component" value="Unassembled WGS sequence"/>
</dbReference>
<dbReference type="PROSITE" id="PS50208">
    <property type="entry name" value="CASPASE_P20"/>
    <property type="match status" value="1"/>
</dbReference>
<dbReference type="AlphaFoldDB" id="A0A0R3C3P9"/>
<gene>
    <name evidence="3" type="ORF">AOQ72_33450</name>
</gene>
<sequence>MRASSGMCLARTCVALLACWLCLAPASAETRVALVIGNGAYVSTAKLSNPLHDAEDVAASLRRSGFEVLQGIDLRQADMQDLTIRFARAASRADVAMFYYSGHALQYNGVNYLMPVDAVLTDEADLKRFVRVDDIVNDLQQAKNLRILVLDSCRDNPLAETLKRSAGTTRAASIGRGLSKVDAPRGTIVSFSTQSGQVAADGTGRNSPYTTAFLKHIEQPQEIGDVFRDISSDVYESSGKTQLPELSLSIIGRFYLNGPVSVTVAAPQGASRPDPCASAEVHWRAADGIGTVGAFEDHLARFPNCTFANLARARIESLKQKVALAPTSGENKTFDGKWDVTVNCASSGKALGYTRALSATVANGVFHAEDRDPRTNSTLEIDGQISADGKSMLSARGLTGPSAYTINNVAPGSSYAYTIDAQFERSRGSGKRNEQRPCSFTFVKR</sequence>
<evidence type="ECO:0000313" key="4">
    <source>
        <dbReference type="Proteomes" id="UP000051380"/>
    </source>
</evidence>
<accession>A0A0R3C3P9</accession>
<feature type="signal peptide" evidence="1">
    <location>
        <begin position="1"/>
        <end position="28"/>
    </location>
</feature>
<dbReference type="Gene3D" id="3.40.50.1460">
    <property type="match status" value="1"/>
</dbReference>
<dbReference type="InterPro" id="IPR052039">
    <property type="entry name" value="Caspase-related_regulators"/>
</dbReference>
<dbReference type="EMBL" id="LJYF01000034">
    <property type="protein sequence ID" value="KRP90701.1"/>
    <property type="molecule type" value="Genomic_DNA"/>
</dbReference>
<organism evidence="3 4">
    <name type="scientific">Bradyrhizobium yuanmingense</name>
    <dbReference type="NCBI Taxonomy" id="108015"/>
    <lineage>
        <taxon>Bacteria</taxon>
        <taxon>Pseudomonadati</taxon>
        <taxon>Pseudomonadota</taxon>
        <taxon>Alphaproteobacteria</taxon>
        <taxon>Hyphomicrobiales</taxon>
        <taxon>Nitrobacteraceae</taxon>
        <taxon>Bradyrhizobium</taxon>
    </lineage>
</organism>
<dbReference type="PANTHER" id="PTHR22576">
    <property type="entry name" value="MUCOSA ASSOCIATED LYMPHOID TISSUE LYMPHOMA TRANSLOCATION PROTEIN 1/PARACASPASE"/>
    <property type="match status" value="1"/>
</dbReference>
<keyword evidence="1" id="KW-0732">Signal</keyword>
<dbReference type="RefSeq" id="WP_057029530.1">
    <property type="nucleotide sequence ID" value="NZ_LJYF01000034.1"/>
</dbReference>
<dbReference type="InterPro" id="IPR011600">
    <property type="entry name" value="Pept_C14_caspase"/>
</dbReference>
<dbReference type="SUPFAM" id="SSF52129">
    <property type="entry name" value="Caspase-like"/>
    <property type="match status" value="1"/>
</dbReference>
<dbReference type="PANTHER" id="PTHR22576:SF37">
    <property type="entry name" value="MUCOSA-ASSOCIATED LYMPHOID TISSUE LYMPHOMA TRANSLOCATION PROTEIN 1"/>
    <property type="match status" value="1"/>
</dbReference>
<protein>
    <recommendedName>
        <fullName evidence="2">Caspase family p20 domain-containing protein</fullName>
    </recommendedName>
</protein>
<dbReference type="GO" id="GO:0004197">
    <property type="term" value="F:cysteine-type endopeptidase activity"/>
    <property type="evidence" value="ECO:0007669"/>
    <property type="project" value="InterPro"/>
</dbReference>
<proteinExistence type="predicted"/>
<dbReference type="Pfam" id="PF00656">
    <property type="entry name" value="Peptidase_C14"/>
    <property type="match status" value="1"/>
</dbReference>
<dbReference type="OrthoDB" id="9816009at2"/>
<feature type="domain" description="Caspase family p20" evidence="2">
    <location>
        <begin position="29"/>
        <end position="157"/>
    </location>
</feature>